<sequence>MGTRHLICVFWKGKWFIAQYGQFDGYPEGQGAKIFNFLSFARNVENLKAGLENHIYEPTEDEITAIWNEGEAWDDNQHEQNLRFNPTMYGVRKLYPSMARETSAGILGIIARAGQTEETDGAEDDKEKKVKKIPVKLELEFANTLFCEWAYVVDLDKEVMEVYGDCERKHDGHRFKDVGDETSAVPAFICSLDFSEIYLMKSDREFLEKVKKACEEKSRDEEEEEEEEDGDTNLEAAGEEDEGAEGSAKGSPSGRGQNPGGKIGGSSRTKPLMPA</sequence>
<reference evidence="3" key="1">
    <citation type="journal article" date="2015" name="Genome Announc.">
        <title>Draft genome sequence of the cellulolytic fungus Chaetomium globosum.</title>
        <authorList>
            <person name="Cuomo C.A."/>
            <person name="Untereiner W.A."/>
            <person name="Ma L.-J."/>
            <person name="Grabherr M."/>
            <person name="Birren B.W."/>
        </authorList>
    </citation>
    <scope>NUCLEOTIDE SEQUENCE [LARGE SCALE GENOMIC DNA]</scope>
    <source>
        <strain evidence="3">ATCC 6205 / CBS 148.51 / DSM 1962 / NBRC 6347 / NRRL 1970</strain>
    </source>
</reference>
<dbReference type="InParanoid" id="Q2HAG5"/>
<dbReference type="GeneID" id="4389376"/>
<evidence type="ECO:0000313" key="3">
    <source>
        <dbReference type="Proteomes" id="UP000001056"/>
    </source>
</evidence>
<dbReference type="VEuPathDB" id="FungiDB:CHGG_02789"/>
<evidence type="ECO:0000256" key="1">
    <source>
        <dbReference type="SAM" id="MobiDB-lite"/>
    </source>
</evidence>
<dbReference type="EMBL" id="CH408030">
    <property type="protein sequence ID" value="EAQ90854.1"/>
    <property type="molecule type" value="Genomic_DNA"/>
</dbReference>
<dbReference type="AlphaFoldDB" id="Q2HAG5"/>
<name>Q2HAG5_CHAGB</name>
<dbReference type="HOGENOM" id="CLU_085467_0_0_1"/>
<keyword evidence="3" id="KW-1185">Reference proteome</keyword>
<evidence type="ECO:0000313" key="2">
    <source>
        <dbReference type="EMBL" id="EAQ90854.1"/>
    </source>
</evidence>
<dbReference type="OMA" id="YHIAQYG"/>
<feature type="region of interest" description="Disordered" evidence="1">
    <location>
        <begin position="215"/>
        <end position="275"/>
    </location>
</feature>
<proteinExistence type="predicted"/>
<feature type="compositionally biased region" description="Acidic residues" evidence="1">
    <location>
        <begin position="221"/>
        <end position="244"/>
    </location>
</feature>
<organism evidence="2 3">
    <name type="scientific">Chaetomium globosum (strain ATCC 6205 / CBS 148.51 / DSM 1962 / NBRC 6347 / NRRL 1970)</name>
    <name type="common">Soil fungus</name>
    <dbReference type="NCBI Taxonomy" id="306901"/>
    <lineage>
        <taxon>Eukaryota</taxon>
        <taxon>Fungi</taxon>
        <taxon>Dikarya</taxon>
        <taxon>Ascomycota</taxon>
        <taxon>Pezizomycotina</taxon>
        <taxon>Sordariomycetes</taxon>
        <taxon>Sordariomycetidae</taxon>
        <taxon>Sordariales</taxon>
        <taxon>Chaetomiaceae</taxon>
        <taxon>Chaetomium</taxon>
    </lineage>
</organism>
<accession>Q2HAG5</accession>
<protein>
    <submittedName>
        <fullName evidence="2">Uncharacterized protein</fullName>
    </submittedName>
</protein>
<dbReference type="eggNOG" id="ENOG502SS8I">
    <property type="taxonomic scope" value="Eukaryota"/>
</dbReference>
<dbReference type="OrthoDB" id="3938867at2759"/>
<dbReference type="Proteomes" id="UP000001056">
    <property type="component" value="Unassembled WGS sequence"/>
</dbReference>
<gene>
    <name evidence="2" type="ORF">CHGG_02789</name>
</gene>
<dbReference type="RefSeq" id="XP_001229305.1">
    <property type="nucleotide sequence ID" value="XM_001229304.1"/>
</dbReference>